<name>A0A8H3WIL4_9PEZI</name>
<keyword evidence="3" id="KW-0349">Heme</keyword>
<keyword evidence="4" id="KW-0479">Metal-binding</keyword>
<dbReference type="Gene3D" id="1.10.630.10">
    <property type="entry name" value="Cytochrome P450"/>
    <property type="match status" value="3"/>
</dbReference>
<keyword evidence="5" id="KW-0560">Oxidoreductase</keyword>
<feature type="transmembrane region" description="Helical" evidence="8">
    <location>
        <begin position="27"/>
        <end position="47"/>
    </location>
</feature>
<dbReference type="InterPro" id="IPR000073">
    <property type="entry name" value="AB_hydrolase_1"/>
</dbReference>
<dbReference type="PRINTS" id="PR00465">
    <property type="entry name" value="EP450IV"/>
</dbReference>
<comment type="caution">
    <text evidence="10">The sequence shown here is derived from an EMBL/GenBank/DDBJ whole genome shotgun (WGS) entry which is preliminary data.</text>
</comment>
<dbReference type="CDD" id="cd11060">
    <property type="entry name" value="CYP57A1-like"/>
    <property type="match status" value="1"/>
</dbReference>
<dbReference type="SUPFAM" id="SSF53474">
    <property type="entry name" value="alpha/beta-Hydrolases"/>
    <property type="match status" value="1"/>
</dbReference>
<keyword evidence="8" id="KW-1133">Transmembrane helix</keyword>
<comment type="similarity">
    <text evidence="2">Belongs to the cytochrome P450 family.</text>
</comment>
<dbReference type="PRINTS" id="PR00385">
    <property type="entry name" value="P450"/>
</dbReference>
<dbReference type="GO" id="GO:0005506">
    <property type="term" value="F:iron ion binding"/>
    <property type="evidence" value="ECO:0007669"/>
    <property type="project" value="InterPro"/>
</dbReference>
<keyword evidence="6" id="KW-0408">Iron</keyword>
<comment type="cofactor">
    <cofactor evidence="1">
        <name>heme</name>
        <dbReference type="ChEBI" id="CHEBI:30413"/>
    </cofactor>
</comment>
<accession>A0A8H3WIL4</accession>
<evidence type="ECO:0000256" key="8">
    <source>
        <dbReference type="SAM" id="Phobius"/>
    </source>
</evidence>
<evidence type="ECO:0000256" key="2">
    <source>
        <dbReference type="ARBA" id="ARBA00010617"/>
    </source>
</evidence>
<dbReference type="GO" id="GO:0016705">
    <property type="term" value="F:oxidoreductase activity, acting on paired donors, with incorporation or reduction of molecular oxygen"/>
    <property type="evidence" value="ECO:0007669"/>
    <property type="project" value="InterPro"/>
</dbReference>
<dbReference type="EMBL" id="WOWK01000016">
    <property type="protein sequence ID" value="KAF0328723.1"/>
    <property type="molecule type" value="Genomic_DNA"/>
</dbReference>
<dbReference type="CDD" id="cd11058">
    <property type="entry name" value="CYP60B-like"/>
    <property type="match status" value="1"/>
</dbReference>
<evidence type="ECO:0000256" key="6">
    <source>
        <dbReference type="ARBA" id="ARBA00023004"/>
    </source>
</evidence>
<reference evidence="10 11" key="1">
    <citation type="submission" date="2019-12" db="EMBL/GenBank/DDBJ databases">
        <title>A genome sequence resource for the geographically widespread anthracnose pathogen Colletotrichum asianum.</title>
        <authorList>
            <person name="Meng Y."/>
        </authorList>
    </citation>
    <scope>NUCLEOTIDE SEQUENCE [LARGE SCALE GENOMIC DNA]</scope>
    <source>
        <strain evidence="10 11">ICMP 18580</strain>
    </source>
</reference>
<dbReference type="InterPro" id="IPR050121">
    <property type="entry name" value="Cytochrome_P450_monoxygenase"/>
</dbReference>
<protein>
    <recommendedName>
        <fullName evidence="9">AB hydrolase-1 domain-containing protein</fullName>
    </recommendedName>
</protein>
<evidence type="ECO:0000256" key="5">
    <source>
        <dbReference type="ARBA" id="ARBA00023002"/>
    </source>
</evidence>
<dbReference type="GO" id="GO:0004497">
    <property type="term" value="F:monooxygenase activity"/>
    <property type="evidence" value="ECO:0007669"/>
    <property type="project" value="UniProtKB-KW"/>
</dbReference>
<evidence type="ECO:0000256" key="4">
    <source>
        <dbReference type="ARBA" id="ARBA00022723"/>
    </source>
</evidence>
<dbReference type="PANTHER" id="PTHR24305:SF230">
    <property type="entry name" value="P450, PUTATIVE (EUROFUNG)-RELATED"/>
    <property type="match status" value="1"/>
</dbReference>
<keyword evidence="7" id="KW-0503">Monooxygenase</keyword>
<evidence type="ECO:0000313" key="10">
    <source>
        <dbReference type="EMBL" id="KAF0328723.1"/>
    </source>
</evidence>
<dbReference type="Proteomes" id="UP000434172">
    <property type="component" value="Unassembled WGS sequence"/>
</dbReference>
<keyword evidence="8" id="KW-0472">Membrane</keyword>
<dbReference type="Pfam" id="PF12697">
    <property type="entry name" value="Abhydrolase_6"/>
    <property type="match status" value="1"/>
</dbReference>
<organism evidence="10 11">
    <name type="scientific">Colletotrichum asianum</name>
    <dbReference type="NCBI Taxonomy" id="702518"/>
    <lineage>
        <taxon>Eukaryota</taxon>
        <taxon>Fungi</taxon>
        <taxon>Dikarya</taxon>
        <taxon>Ascomycota</taxon>
        <taxon>Pezizomycotina</taxon>
        <taxon>Sordariomycetes</taxon>
        <taxon>Hypocreomycetidae</taxon>
        <taxon>Glomerellales</taxon>
        <taxon>Glomerellaceae</taxon>
        <taxon>Colletotrichum</taxon>
        <taxon>Colletotrichum gloeosporioides species complex</taxon>
    </lineage>
</organism>
<dbReference type="Pfam" id="PF00067">
    <property type="entry name" value="p450"/>
    <property type="match status" value="3"/>
</dbReference>
<evidence type="ECO:0000256" key="7">
    <source>
        <dbReference type="ARBA" id="ARBA00023033"/>
    </source>
</evidence>
<dbReference type="PROSITE" id="PS00086">
    <property type="entry name" value="CYTOCHROME_P450"/>
    <property type="match status" value="2"/>
</dbReference>
<keyword evidence="11" id="KW-1185">Reference proteome</keyword>
<dbReference type="OrthoDB" id="1844152at2759"/>
<proteinExistence type="inferred from homology"/>
<dbReference type="PANTHER" id="PTHR24305">
    <property type="entry name" value="CYTOCHROME P450"/>
    <property type="match status" value="1"/>
</dbReference>
<dbReference type="SUPFAM" id="SSF48264">
    <property type="entry name" value="Cytochrome P450"/>
    <property type="match status" value="3"/>
</dbReference>
<dbReference type="GO" id="GO:0020037">
    <property type="term" value="F:heme binding"/>
    <property type="evidence" value="ECO:0007669"/>
    <property type="project" value="InterPro"/>
</dbReference>
<evidence type="ECO:0000256" key="1">
    <source>
        <dbReference type="ARBA" id="ARBA00001971"/>
    </source>
</evidence>
<gene>
    <name evidence="10" type="ORF">GQ607_004135</name>
</gene>
<feature type="non-terminal residue" evidence="10">
    <location>
        <position position="1"/>
    </location>
</feature>
<evidence type="ECO:0000259" key="9">
    <source>
        <dbReference type="Pfam" id="PF12697"/>
    </source>
</evidence>
<dbReference type="InterPro" id="IPR036396">
    <property type="entry name" value="Cyt_P450_sf"/>
</dbReference>
<dbReference type="CDD" id="cd11041">
    <property type="entry name" value="CYP503A1-like"/>
    <property type="match status" value="1"/>
</dbReference>
<dbReference type="InterPro" id="IPR017972">
    <property type="entry name" value="Cyt_P450_CS"/>
</dbReference>
<dbReference type="InterPro" id="IPR002403">
    <property type="entry name" value="Cyt_P450_E_grp-IV"/>
</dbReference>
<evidence type="ECO:0000256" key="3">
    <source>
        <dbReference type="ARBA" id="ARBA00022617"/>
    </source>
</evidence>
<feature type="domain" description="AB hydrolase-1" evidence="9">
    <location>
        <begin position="711"/>
        <end position="885"/>
    </location>
</feature>
<dbReference type="InterPro" id="IPR001128">
    <property type="entry name" value="Cyt_P450"/>
</dbReference>
<sequence length="1886" mass="211752">MPSEPTSLHNFQWRAPISNMSFFNSKYMVLLGAYILDVVAISILRALRPGLRQIPGPWIARYSSIWRVMFVWNGNAHERYRELHAKYGPIVRTAPNVVDISDPSAMFTIYGIGSKFLKSAFYHTLSMAYEGKNMPSMFSTTDPEEHKALKRPVAQKFSMSSIRTLEYLVDPCSQIFTDAMLDMQGQVVDLGTWVQWYAFDVIGAISFARRFGFMEERKDIKGMIAGIEFGLVYVGRVGQVPSLHPFLLGNLTLRRIFAKLVPFSRDPIATSTKMVLEGIKEYDAEEADTTHRRDFLAYLRQQQKSTGTIMSTWELMNHLMNNLQVLGPLAGSDTTAISLRAVFYYLLKNKHAYQTLQQEIDKADRDGKLSPVVQYSESLELEYLQLCIKEAMRMHPGVSYPLERIVPEGGVELCGVHLPAGTVVGMNAAVVHRNNEIFGQDADEFRPERWLCRRGAGEEHGSALIDRKSQHYLLFIPAYCSPTFFTSDLHRCLLEYHKSAGARTCIGKNISIMEVGKFVPQVLHQFNLEWASNEPEWKVKTYWFAKQSGLLGLIAWEPLAPAVRPSRPEAYPTAELKILIEPPSNCKSDGIADSVSLPPLSDRSGRNCAKRALSFKVNGGAVESDISVPEPGLNLHLGMRRKIVIIAKVDAKEGGAISPVPNGSFNFSSGRAAFLYSLLHIGLAMAGGAVLSLNSTDIFFTTQGNATGIPFLLIHGWAADQTDWAFQTMFLVLLQLFNVVTMDLRGHGRSTLSHSCILVMDPVTMADDAAALLNHLGASASNKAMFMGHSLGGTVVTELVHGYPDLIRGQVIVDLSYYLTPEVTEELIPALEEDFDSAVIAFWKNEVTYPADTPDYIKEWHKLRTWGADEMAMIAAWVQMSDAQGLSGMDYLRPKKIAGIPRLVLSNTEAGKEVEEGAGIDDEFDMGKWWDVFNLKPKFSFYLDGRKALGRAIEQANGKPFRIVGPGRTLTVLPPPYAEDIRNDKRLDFGKVVAQFVSHEIPGFEGFASGLNDLPVVLDMCKYKLTRELASVIEPLPAESEMAIEDILQIPHSDEWQKVPIKQRLNLLVARVSGRVFLGDELCRDPAWLNIAVSHIMTGFLAALSLRMFPAFMRPFVHWFLPPCRKLRSQVEQARSLIRPVIEKRKQEKAAAIAKGETPTEYNDSIEWSDTYSNGRKFDRADLQLGLSIASVHNTTDLLSQVVYDLAGDPEMVQRLREEAKQVIGESGWSKTSLYNLKLLDSVIKESMRIKPILTVAMPREVTEEMTLPDGVILPEGTVIGVSAERHWDSDIYPEPHTFIGDRFLKMRQTPGKENVAQLVTTSINHLGFGHGNHACPGRFLAAAEIKVILTQLILGYEWRVIKGQEPKIRVLGVNLDSDPSAKIEIRRCWSDMLQSVLYTLWRISYNVLLHPLRKFPGPRLWAASRIPFAVTCATGQGHRKILQLHEKYGDIVRVAPDELVFCSPDAWKEIYGRRITARGEISKDYVHYAEAKDSILGAPKDRHTQLRRILSRGFTNSAVLDQEGLIKSHVDQLFNILAEHEQSQGPRTPIDMNKLFDFVALDIITDLGFGDSFHCLHTRKYHPWAQFFLDALPAIALATALKQFQLIFSVLMAMAPKSVLQKHENMVRLTNDIVKRRLDEADRPDLIQAMKEPTFQFEANQRCDQQPLSLQDIQANAQILTMAGYDTTATALAGTTYFLAANADVMTRLTQEVRSSFKEEKEITISSTKSLEYLRAVIDESLRMYPPGASGMPRRIGEEGDVVLGHHIPAGTIVSIWQYAMYHNAKNFSEPESFIPERWSNVKIDLSDKREAFQPFSFGPRDCIGRQLRKVSRTQKFALSLLDWFGGLIWNLLTCLAKIGSAGRRIISCGIEVHSTFDSNKEHRI</sequence>
<evidence type="ECO:0000313" key="11">
    <source>
        <dbReference type="Proteomes" id="UP000434172"/>
    </source>
</evidence>
<keyword evidence="8" id="KW-0812">Transmembrane</keyword>
<dbReference type="InterPro" id="IPR029058">
    <property type="entry name" value="AB_hydrolase_fold"/>
</dbReference>
<dbReference type="Gene3D" id="3.40.50.1820">
    <property type="entry name" value="alpha/beta hydrolase"/>
    <property type="match status" value="1"/>
</dbReference>